<accession>A0ABQ5F4X8</accession>
<reference evidence="1" key="2">
    <citation type="submission" date="2022-01" db="EMBL/GenBank/DDBJ databases">
        <authorList>
            <person name="Yamashiro T."/>
            <person name="Shiraishi A."/>
            <person name="Satake H."/>
            <person name="Nakayama K."/>
        </authorList>
    </citation>
    <scope>NUCLEOTIDE SEQUENCE</scope>
</reference>
<dbReference type="Proteomes" id="UP001151760">
    <property type="component" value="Unassembled WGS sequence"/>
</dbReference>
<evidence type="ECO:0000313" key="2">
    <source>
        <dbReference type="Proteomes" id="UP001151760"/>
    </source>
</evidence>
<reference evidence="1" key="1">
    <citation type="journal article" date="2022" name="Int. J. Mol. Sci.">
        <title>Draft Genome of Tanacetum Coccineum: Genomic Comparison of Closely Related Tanacetum-Family Plants.</title>
        <authorList>
            <person name="Yamashiro T."/>
            <person name="Shiraishi A."/>
            <person name="Nakayama K."/>
            <person name="Satake H."/>
        </authorList>
    </citation>
    <scope>NUCLEOTIDE SEQUENCE</scope>
</reference>
<evidence type="ECO:0000313" key="1">
    <source>
        <dbReference type="EMBL" id="GJT58376.1"/>
    </source>
</evidence>
<organism evidence="1 2">
    <name type="scientific">Tanacetum coccineum</name>
    <dbReference type="NCBI Taxonomy" id="301880"/>
    <lineage>
        <taxon>Eukaryota</taxon>
        <taxon>Viridiplantae</taxon>
        <taxon>Streptophyta</taxon>
        <taxon>Embryophyta</taxon>
        <taxon>Tracheophyta</taxon>
        <taxon>Spermatophyta</taxon>
        <taxon>Magnoliopsida</taxon>
        <taxon>eudicotyledons</taxon>
        <taxon>Gunneridae</taxon>
        <taxon>Pentapetalae</taxon>
        <taxon>asterids</taxon>
        <taxon>campanulids</taxon>
        <taxon>Asterales</taxon>
        <taxon>Asteraceae</taxon>
        <taxon>Asteroideae</taxon>
        <taxon>Anthemideae</taxon>
        <taxon>Anthemidinae</taxon>
        <taxon>Tanacetum</taxon>
    </lineage>
</organism>
<name>A0ABQ5F4X8_9ASTR</name>
<gene>
    <name evidence="1" type="ORF">Tco_1001909</name>
</gene>
<protein>
    <submittedName>
        <fullName evidence="1">Uncharacterized protein</fullName>
    </submittedName>
</protein>
<proteinExistence type="predicted"/>
<dbReference type="EMBL" id="BQNB010017014">
    <property type="protein sequence ID" value="GJT58376.1"/>
    <property type="molecule type" value="Genomic_DNA"/>
</dbReference>
<keyword evidence="2" id="KW-1185">Reference proteome</keyword>
<sequence>MISEALEDESWVDAMQEELLQFKIQKVWILIDLPYGKKAIGPNGDKYVAKSEEVLILSGVKTDSHTVETPRSLWSKDEGSFLCGCTSFIDP</sequence>
<comment type="caution">
    <text evidence="1">The sequence shown here is derived from an EMBL/GenBank/DDBJ whole genome shotgun (WGS) entry which is preliminary data.</text>
</comment>